<dbReference type="Pfam" id="PF13407">
    <property type="entry name" value="Peripla_BP_4"/>
    <property type="match status" value="1"/>
</dbReference>
<dbReference type="PANTHER" id="PTHR46847:SF1">
    <property type="entry name" value="D-ALLOSE-BINDING PERIPLASMIC PROTEIN-RELATED"/>
    <property type="match status" value="1"/>
</dbReference>
<evidence type="ECO:0000313" key="7">
    <source>
        <dbReference type="Proteomes" id="UP000283745"/>
    </source>
</evidence>
<dbReference type="Gene3D" id="3.40.50.2300">
    <property type="match status" value="2"/>
</dbReference>
<keyword evidence="3" id="KW-0732">Signal</keyword>
<evidence type="ECO:0000256" key="3">
    <source>
        <dbReference type="ARBA" id="ARBA00022729"/>
    </source>
</evidence>
<evidence type="ECO:0000313" key="6">
    <source>
        <dbReference type="EMBL" id="RHE40785.1"/>
    </source>
</evidence>
<dbReference type="GO" id="GO:0030313">
    <property type="term" value="C:cell envelope"/>
    <property type="evidence" value="ECO:0007669"/>
    <property type="project" value="UniProtKB-SubCell"/>
</dbReference>
<name>A0A414J8S0_9FIRM</name>
<feature type="transmembrane region" description="Helical" evidence="4">
    <location>
        <begin position="9"/>
        <end position="29"/>
    </location>
</feature>
<dbReference type="RefSeq" id="WP_118050236.1">
    <property type="nucleotide sequence ID" value="NZ_QSKF01000003.1"/>
</dbReference>
<accession>A0A414J8S0</accession>
<proteinExistence type="inferred from homology"/>
<dbReference type="GO" id="GO:0030246">
    <property type="term" value="F:carbohydrate binding"/>
    <property type="evidence" value="ECO:0007669"/>
    <property type="project" value="UniProtKB-ARBA"/>
</dbReference>
<sequence>METMKKSTLTIFCILAGCIFFLSGIWIYFQKNLDRVELGEGERATAYQRHYLMIANDKDTGMWQSVYESASKEAESKDAYVELLSPEQMNGYSQADCLKIGIASKVDGIILEADGSKEEQHLITEALKDGIPVVTVMTDDTATSRISFVGLNSYQMGSAYTEQIQGMLKEKGSTSVMFLSTSSSKTQETNLVYSQVKKELESRKKPGQTVDLTEYCVDSSADFDTEEFVRDMFVSDESLPDVIVCMDEIVTECVCQALVDYNQVGNVKVIGYYYSNVTLNAIDKGIISSAIALDMEEIGRYSVNALDEYISFGHSNNYYSVNQHVITKENTGEYRTEDEK</sequence>
<keyword evidence="4" id="KW-1133">Transmembrane helix</keyword>
<keyword evidence="4" id="KW-0472">Membrane</keyword>
<comment type="similarity">
    <text evidence="2">Belongs to the bacterial solute-binding protein 2 family.</text>
</comment>
<gene>
    <name evidence="6" type="ORF">DW740_04405</name>
</gene>
<dbReference type="InterPro" id="IPR025997">
    <property type="entry name" value="SBP_2_dom"/>
</dbReference>
<dbReference type="EMBL" id="QSKF01000003">
    <property type="protein sequence ID" value="RHE40785.1"/>
    <property type="molecule type" value="Genomic_DNA"/>
</dbReference>
<reference evidence="6 7" key="1">
    <citation type="submission" date="2018-08" db="EMBL/GenBank/DDBJ databases">
        <title>A genome reference for cultivated species of the human gut microbiota.</title>
        <authorList>
            <person name="Zou Y."/>
            <person name="Xue W."/>
            <person name="Luo G."/>
        </authorList>
    </citation>
    <scope>NUCLEOTIDE SEQUENCE [LARGE SCALE GENOMIC DNA]</scope>
    <source>
        <strain evidence="6 7">AM28-23</strain>
    </source>
</reference>
<dbReference type="PANTHER" id="PTHR46847">
    <property type="entry name" value="D-ALLOSE-BINDING PERIPLASMIC PROTEIN-RELATED"/>
    <property type="match status" value="1"/>
</dbReference>
<feature type="domain" description="Periplasmic binding protein" evidence="5">
    <location>
        <begin position="54"/>
        <end position="311"/>
    </location>
</feature>
<dbReference type="PROSITE" id="PS51257">
    <property type="entry name" value="PROKAR_LIPOPROTEIN"/>
    <property type="match status" value="1"/>
</dbReference>
<dbReference type="InterPro" id="IPR028082">
    <property type="entry name" value="Peripla_BP_I"/>
</dbReference>
<keyword evidence="4" id="KW-0812">Transmembrane</keyword>
<organism evidence="6 7">
    <name type="scientific">Blautia obeum</name>
    <dbReference type="NCBI Taxonomy" id="40520"/>
    <lineage>
        <taxon>Bacteria</taxon>
        <taxon>Bacillati</taxon>
        <taxon>Bacillota</taxon>
        <taxon>Clostridia</taxon>
        <taxon>Lachnospirales</taxon>
        <taxon>Lachnospiraceae</taxon>
        <taxon>Blautia</taxon>
    </lineage>
</organism>
<evidence type="ECO:0000256" key="1">
    <source>
        <dbReference type="ARBA" id="ARBA00004196"/>
    </source>
</evidence>
<dbReference type="AlphaFoldDB" id="A0A414J8S0"/>
<dbReference type="SUPFAM" id="SSF53822">
    <property type="entry name" value="Periplasmic binding protein-like I"/>
    <property type="match status" value="1"/>
</dbReference>
<dbReference type="Proteomes" id="UP000283745">
    <property type="component" value="Unassembled WGS sequence"/>
</dbReference>
<evidence type="ECO:0000256" key="4">
    <source>
        <dbReference type="SAM" id="Phobius"/>
    </source>
</evidence>
<protein>
    <submittedName>
        <fullName evidence="6">Sugar ABC transporter substrate-binding protein</fullName>
    </submittedName>
</protein>
<evidence type="ECO:0000256" key="2">
    <source>
        <dbReference type="ARBA" id="ARBA00007639"/>
    </source>
</evidence>
<evidence type="ECO:0000259" key="5">
    <source>
        <dbReference type="Pfam" id="PF13407"/>
    </source>
</evidence>
<comment type="subcellular location">
    <subcellularLocation>
        <location evidence="1">Cell envelope</location>
    </subcellularLocation>
</comment>
<comment type="caution">
    <text evidence="6">The sequence shown here is derived from an EMBL/GenBank/DDBJ whole genome shotgun (WGS) entry which is preliminary data.</text>
</comment>